<dbReference type="Proteomes" id="UP000318081">
    <property type="component" value="Chromosome"/>
</dbReference>
<dbReference type="EMBL" id="CP036432">
    <property type="protein sequence ID" value="QDV87127.1"/>
    <property type="molecule type" value="Genomic_DNA"/>
</dbReference>
<organism evidence="2 3">
    <name type="scientific">Stieleria magnilauensis</name>
    <dbReference type="NCBI Taxonomy" id="2527963"/>
    <lineage>
        <taxon>Bacteria</taxon>
        <taxon>Pseudomonadati</taxon>
        <taxon>Planctomycetota</taxon>
        <taxon>Planctomycetia</taxon>
        <taxon>Pirellulales</taxon>
        <taxon>Pirellulaceae</taxon>
        <taxon>Stieleria</taxon>
    </lineage>
</organism>
<reference evidence="2 3" key="1">
    <citation type="submission" date="2019-02" db="EMBL/GenBank/DDBJ databases">
        <title>Deep-cultivation of Planctomycetes and their phenomic and genomic characterization uncovers novel biology.</title>
        <authorList>
            <person name="Wiegand S."/>
            <person name="Jogler M."/>
            <person name="Boedeker C."/>
            <person name="Pinto D."/>
            <person name="Vollmers J."/>
            <person name="Rivas-Marin E."/>
            <person name="Kohn T."/>
            <person name="Peeters S.H."/>
            <person name="Heuer A."/>
            <person name="Rast P."/>
            <person name="Oberbeckmann S."/>
            <person name="Bunk B."/>
            <person name="Jeske O."/>
            <person name="Meyerdierks A."/>
            <person name="Storesund J.E."/>
            <person name="Kallscheuer N."/>
            <person name="Luecker S."/>
            <person name="Lage O.M."/>
            <person name="Pohl T."/>
            <person name="Merkel B.J."/>
            <person name="Hornburger P."/>
            <person name="Mueller R.-W."/>
            <person name="Bruemmer F."/>
            <person name="Labrenz M."/>
            <person name="Spormann A.M."/>
            <person name="Op den Camp H."/>
            <person name="Overmann J."/>
            <person name="Amann R."/>
            <person name="Jetten M.S.M."/>
            <person name="Mascher T."/>
            <person name="Medema M.H."/>
            <person name="Devos D.P."/>
            <person name="Kaster A.-K."/>
            <person name="Ovreas L."/>
            <person name="Rohde M."/>
            <person name="Galperin M.Y."/>
            <person name="Jogler C."/>
        </authorList>
    </citation>
    <scope>NUCLEOTIDE SEQUENCE [LARGE SCALE GENOMIC DNA]</scope>
    <source>
        <strain evidence="2 3">TBK1r</strain>
    </source>
</reference>
<protein>
    <recommendedName>
        <fullName evidence="4">G-patch domain-containing protein</fullName>
    </recommendedName>
</protein>
<name>A0ABX5XYK6_9BACT</name>
<evidence type="ECO:0008006" key="4">
    <source>
        <dbReference type="Google" id="ProtNLM"/>
    </source>
</evidence>
<evidence type="ECO:0000256" key="1">
    <source>
        <dbReference type="SAM" id="MobiDB-lite"/>
    </source>
</evidence>
<proteinExistence type="predicted"/>
<keyword evidence="3" id="KW-1185">Reference proteome</keyword>
<sequence>MIRGRMMKMGWGDGETRRWGGSVQNSRLPPHYSATYRFATQLRHHSKSLSAEGRAADSIAVGVVGRGVQAAGQ</sequence>
<accession>A0ABX5XYK6</accession>
<evidence type="ECO:0000313" key="3">
    <source>
        <dbReference type="Proteomes" id="UP000318081"/>
    </source>
</evidence>
<evidence type="ECO:0000313" key="2">
    <source>
        <dbReference type="EMBL" id="QDV87127.1"/>
    </source>
</evidence>
<gene>
    <name evidence="2" type="ORF">TBK1r_61550</name>
</gene>
<feature type="region of interest" description="Disordered" evidence="1">
    <location>
        <begin position="1"/>
        <end position="26"/>
    </location>
</feature>